<evidence type="ECO:0000313" key="3">
    <source>
        <dbReference type="EMBL" id="KLJ10062.1"/>
    </source>
</evidence>
<protein>
    <recommendedName>
        <fullName evidence="5">Secreted protein</fullName>
    </recommendedName>
</protein>
<evidence type="ECO:0000256" key="1">
    <source>
        <dbReference type="SAM" id="MobiDB-lite"/>
    </source>
</evidence>
<evidence type="ECO:0000313" key="4">
    <source>
        <dbReference type="Proteomes" id="UP000053573"/>
    </source>
</evidence>
<feature type="signal peptide" evidence="2">
    <location>
        <begin position="1"/>
        <end position="34"/>
    </location>
</feature>
<sequence length="123" mass="12467">MCAAIVLPAQMVWGLCRMPFRMARWCLWWIGVGADGSSKGVRGDGTNGGKEVVGRGKSSGNGGSGKSGGDGIVGGKRKSPPISISRELMGSVAPGGSSSSGGGRLQQREIGKGRLPMSSLHPG</sequence>
<evidence type="ECO:0000256" key="2">
    <source>
        <dbReference type="SAM" id="SignalP"/>
    </source>
</evidence>
<dbReference type="EMBL" id="LDEV01002166">
    <property type="protein sequence ID" value="KLJ10062.1"/>
    <property type="molecule type" value="Genomic_DNA"/>
</dbReference>
<reference evidence="4" key="1">
    <citation type="journal article" date="2015" name="PLoS Genet.">
        <title>The dynamic genome and transcriptome of the human fungal pathogen Blastomyces and close relative Emmonsia.</title>
        <authorList>
            <person name="Munoz J.F."/>
            <person name="Gauthier G.M."/>
            <person name="Desjardins C.A."/>
            <person name="Gallo J.E."/>
            <person name="Holder J."/>
            <person name="Sullivan T.D."/>
            <person name="Marty A.J."/>
            <person name="Carmen J.C."/>
            <person name="Chen Z."/>
            <person name="Ding L."/>
            <person name="Gujja S."/>
            <person name="Magrini V."/>
            <person name="Misas E."/>
            <person name="Mitreva M."/>
            <person name="Priest M."/>
            <person name="Saif S."/>
            <person name="Whiston E.A."/>
            <person name="Young S."/>
            <person name="Zeng Q."/>
            <person name="Goldman W.E."/>
            <person name="Mardis E.R."/>
            <person name="Taylor J.W."/>
            <person name="McEwen J.G."/>
            <person name="Clay O.K."/>
            <person name="Klein B.S."/>
            <person name="Cuomo C.A."/>
        </authorList>
    </citation>
    <scope>NUCLEOTIDE SEQUENCE [LARGE SCALE GENOMIC DNA]</scope>
    <source>
        <strain evidence="4">UAMH 139</strain>
    </source>
</reference>
<dbReference type="AlphaFoldDB" id="A0A0H1BGA5"/>
<keyword evidence="4" id="KW-1185">Reference proteome</keyword>
<feature type="compositionally biased region" description="Gly residues" evidence="1">
    <location>
        <begin position="57"/>
        <end position="74"/>
    </location>
</feature>
<feature type="region of interest" description="Disordered" evidence="1">
    <location>
        <begin position="35"/>
        <end position="123"/>
    </location>
</feature>
<accession>A0A0H1BGA5</accession>
<dbReference type="OrthoDB" id="5422510at2759"/>
<feature type="chain" id="PRO_5005199335" description="Secreted protein" evidence="2">
    <location>
        <begin position="35"/>
        <end position="123"/>
    </location>
</feature>
<dbReference type="STRING" id="2060906.A0A0H1BGA5"/>
<organism evidence="3 4">
    <name type="scientific">Blastomyces silverae</name>
    <dbReference type="NCBI Taxonomy" id="2060906"/>
    <lineage>
        <taxon>Eukaryota</taxon>
        <taxon>Fungi</taxon>
        <taxon>Dikarya</taxon>
        <taxon>Ascomycota</taxon>
        <taxon>Pezizomycotina</taxon>
        <taxon>Eurotiomycetes</taxon>
        <taxon>Eurotiomycetidae</taxon>
        <taxon>Onygenales</taxon>
        <taxon>Ajellomycetaceae</taxon>
        <taxon>Blastomyces</taxon>
    </lineage>
</organism>
<comment type="caution">
    <text evidence="3">The sequence shown here is derived from an EMBL/GenBank/DDBJ whole genome shotgun (WGS) entry which is preliminary data.</text>
</comment>
<proteinExistence type="predicted"/>
<evidence type="ECO:0008006" key="5">
    <source>
        <dbReference type="Google" id="ProtNLM"/>
    </source>
</evidence>
<gene>
    <name evidence="3" type="ORF">EMPG_14524</name>
</gene>
<keyword evidence="2" id="KW-0732">Signal</keyword>
<name>A0A0H1BGA5_9EURO</name>
<dbReference type="Proteomes" id="UP000053573">
    <property type="component" value="Unassembled WGS sequence"/>
</dbReference>